<dbReference type="SUPFAM" id="SSF89447">
    <property type="entry name" value="AbrB/MazE/MraZ-like"/>
    <property type="match status" value="1"/>
</dbReference>
<dbReference type="InterPro" id="IPR035642">
    <property type="entry name" value="MraZ_N"/>
</dbReference>
<evidence type="ECO:0000259" key="1">
    <source>
        <dbReference type="PROSITE" id="PS51740"/>
    </source>
</evidence>
<dbReference type="Gene3D" id="3.40.1550.20">
    <property type="entry name" value="Transcriptional regulator MraZ domain"/>
    <property type="match status" value="1"/>
</dbReference>
<dbReference type="InterPro" id="IPR020603">
    <property type="entry name" value="MraZ_dom"/>
</dbReference>
<organism evidence="2">
    <name type="scientific">marine metagenome</name>
    <dbReference type="NCBI Taxonomy" id="408172"/>
    <lineage>
        <taxon>unclassified sequences</taxon>
        <taxon>metagenomes</taxon>
        <taxon>ecological metagenomes</taxon>
    </lineage>
</organism>
<dbReference type="PROSITE" id="PS51740">
    <property type="entry name" value="SPOVT_ABRB"/>
    <property type="match status" value="1"/>
</dbReference>
<dbReference type="Pfam" id="PF02381">
    <property type="entry name" value="MraZ"/>
    <property type="match status" value="1"/>
</dbReference>
<dbReference type="GO" id="GO:0003677">
    <property type="term" value="F:DNA binding"/>
    <property type="evidence" value="ECO:0007669"/>
    <property type="project" value="InterPro"/>
</dbReference>
<accession>A0A382SGF2</accession>
<dbReference type="InterPro" id="IPR007159">
    <property type="entry name" value="SpoVT-AbrB_dom"/>
</dbReference>
<dbReference type="InterPro" id="IPR037914">
    <property type="entry name" value="SpoVT-AbrB_sf"/>
</dbReference>
<dbReference type="InterPro" id="IPR038619">
    <property type="entry name" value="MraZ_sf"/>
</dbReference>
<protein>
    <recommendedName>
        <fullName evidence="1">SpoVT-AbrB domain-containing protein</fullName>
    </recommendedName>
</protein>
<sequence length="54" mass="5950">MLRGNQPATVDDKGRIKIPTSFRTALRDAYGAEVFLTSVDGTNVRIYPLPVWAA</sequence>
<gene>
    <name evidence="2" type="ORF">METZ01_LOCUS361793</name>
</gene>
<feature type="non-terminal residue" evidence="2">
    <location>
        <position position="54"/>
    </location>
</feature>
<reference evidence="2" key="1">
    <citation type="submission" date="2018-05" db="EMBL/GenBank/DDBJ databases">
        <authorList>
            <person name="Lanie J.A."/>
            <person name="Ng W.-L."/>
            <person name="Kazmierczak K.M."/>
            <person name="Andrzejewski T.M."/>
            <person name="Davidsen T.M."/>
            <person name="Wayne K.J."/>
            <person name="Tettelin H."/>
            <person name="Glass J.I."/>
            <person name="Rusch D."/>
            <person name="Podicherti R."/>
            <person name="Tsui H.-C.T."/>
            <person name="Winkler M.E."/>
        </authorList>
    </citation>
    <scope>NUCLEOTIDE SEQUENCE</scope>
</reference>
<dbReference type="CDD" id="cd16320">
    <property type="entry name" value="MraZ_N"/>
    <property type="match status" value="1"/>
</dbReference>
<dbReference type="AlphaFoldDB" id="A0A382SGF2"/>
<proteinExistence type="predicted"/>
<evidence type="ECO:0000313" key="2">
    <source>
        <dbReference type="EMBL" id="SVD08939.1"/>
    </source>
</evidence>
<feature type="domain" description="SpoVT-AbrB" evidence="1">
    <location>
        <begin position="5"/>
        <end position="51"/>
    </location>
</feature>
<name>A0A382SGF2_9ZZZZ</name>
<dbReference type="EMBL" id="UINC01128897">
    <property type="protein sequence ID" value="SVD08939.1"/>
    <property type="molecule type" value="Genomic_DNA"/>
</dbReference>